<feature type="transmembrane region" description="Helical" evidence="1">
    <location>
        <begin position="898"/>
        <end position="916"/>
    </location>
</feature>
<evidence type="ECO:0000313" key="2">
    <source>
        <dbReference type="EMBL" id="AEF12562.1"/>
    </source>
</evidence>
<keyword evidence="1" id="KW-0472">Membrane</keyword>
<dbReference type="Gene3D" id="1.20.5.440">
    <property type="entry name" value="ATP synthase delta/epsilon subunit, C-terminal domain"/>
    <property type="match status" value="1"/>
</dbReference>
<feature type="transmembrane region" description="Helical" evidence="1">
    <location>
        <begin position="54"/>
        <end position="73"/>
    </location>
</feature>
<evidence type="ECO:0000256" key="1">
    <source>
        <dbReference type="SAM" id="Phobius"/>
    </source>
</evidence>
<reference evidence="2" key="1">
    <citation type="journal article" date="2011" name="J. Gen. Virol.">
        <title>Characterization of new small ruminant lentivirus subtype B3 suggests animal trade within the Mediterranean Basin.</title>
        <authorList>
            <person name="Bertolotti L."/>
            <person name="Mazzei M."/>
            <person name="Puggioni G."/>
            <person name="Carrozza M.L."/>
            <person name="Dei Giudici S."/>
            <person name="Muz D."/>
            <person name="Juganaru M."/>
            <person name="Patta C."/>
            <person name="Tolari F."/>
            <person name="Rosati S."/>
        </authorList>
    </citation>
    <scope>NUCLEOTIDE SEQUENCE</scope>
    <source>
        <strain evidence="2">Volterra</strain>
    </source>
</reference>
<dbReference type="GO" id="GO:0019031">
    <property type="term" value="C:viral envelope"/>
    <property type="evidence" value="ECO:0007669"/>
    <property type="project" value="UniProtKB-KW"/>
</dbReference>
<dbReference type="SUPFAM" id="SSF58069">
    <property type="entry name" value="Virus ectodomain"/>
    <property type="match status" value="1"/>
</dbReference>
<feature type="transmembrane region" description="Helical" evidence="1">
    <location>
        <begin position="799"/>
        <end position="820"/>
    </location>
</feature>
<organism evidence="2">
    <name type="scientific">Caprine arthritis encephalitis virus</name>
    <name type="common">CAEV</name>
    <dbReference type="NCBI Taxonomy" id="11660"/>
    <lineage>
        <taxon>Viruses</taxon>
        <taxon>Riboviria</taxon>
        <taxon>Pararnavirae</taxon>
        <taxon>Artverviricota</taxon>
        <taxon>Revtraviricetes</taxon>
        <taxon>Ortervirales</taxon>
        <taxon>Retroviridae</taxon>
        <taxon>Orthoretrovirinae</taxon>
        <taxon>Lentivirus</taxon>
        <taxon>Lentivirus capartenc</taxon>
    </lineage>
</organism>
<name>F6LY20_CAEV</name>
<sequence length="935" mass="107630">MDCGAREIHWTGREQWVEVNMEEEPLLGKQQRQGKYRKKVSEDILNGGTTVCQIYTWIGLWGIQLILWVLLFTQIMNCNGEEYITLISDPYGFKAERNVSGIPVTCVTKEFSKWGCQPLGAYPDPAIEYRNVSADILKEVYQENWPWNTYHWPLWQMENVREWMRQNENSYKTRNNKTEEKIDDLLAGKIRGRFCVPYPYALLRCEEWCWYATNKNNETGHAEVKINCSKAVAVSCTNEMPLASLHRVYWDREDEESMAFMNIKACTNSSMRCTTQPGGCVEGYPIPVGTELIPETMKYLRGRKSQYGGIKDKNGELKLPLSVRVWVRLANLTNWVNGTPPWWTVRNNGSTGINGTRWGTFRSLHHLGFNISSNPQEGICNYTGKVRLGQEEIPYWYKPTWNCSQNWTGYPVWHVFRYLDMMEYKTSRCMQRPQRKNITIGNNTVSGNCSVENWDGCNCSRSGNYLYNSTTGGLLVVICRENTTLVGIMGTNTNWTTMMGRYRNCSGCKNATLTNTGGGTLGGVSNTNCTLPHKDESNQWTCRARTKVYIAGRDFWGRVKAQYSCESNLGNIDGMLHQQLLLQRYQVIKVRAYTYGVINMPKNYNQLPTKRRKRELSHKRKKRGIGLVIMLVIMAIVAAAGAGLGVANAIQQSYTRAAVQTLANATAAQQDVLEATYAMVQHVAKGVRILEARVARVETIVDRMMLYQELDCWHYHQYCVTSTRSEVVKYINWTRFRDNCTWQEWERELELHEGNITLLLKESARQTQLAQEQARRIPDVWKALQEAFDWSGWFLWLKYIPIIVIGILGCIIIRVVICVLQPLIQVYKTLATPTYQKVTIIMEARPNVESETEAGGEDFEGSLEQELPFRKPTLTEAWRTAENLWRGSPWKNTWKQRLIQPMILPLAIGIWINGLLGELQSKKERVDCESWEKED</sequence>
<keyword evidence="1" id="KW-0812">Transmembrane</keyword>
<keyword evidence="1" id="KW-1133">Transmembrane helix</keyword>
<keyword evidence="2" id="KW-0261">Viral envelope protein</keyword>
<keyword evidence="2" id="KW-0946">Virion</keyword>
<proteinExistence type="predicted"/>
<protein>
    <submittedName>
        <fullName evidence="2">Envelope glycoprotein</fullName>
    </submittedName>
</protein>
<organismHost>
    <name type="scientific">Capra hircus</name>
    <name type="common">Goat</name>
    <dbReference type="NCBI Taxonomy" id="9925"/>
</organismHost>
<dbReference type="EMBL" id="JF502417">
    <property type="protein sequence ID" value="AEF12562.1"/>
    <property type="molecule type" value="Genomic_DNA"/>
</dbReference>
<accession>F6LY20</accession>
<feature type="transmembrane region" description="Helical" evidence="1">
    <location>
        <begin position="624"/>
        <end position="647"/>
    </location>
</feature>